<feature type="compositionally biased region" description="Basic and acidic residues" evidence="3">
    <location>
        <begin position="1292"/>
        <end position="1310"/>
    </location>
</feature>
<dbReference type="Pfam" id="PF00098">
    <property type="entry name" value="zf-CCHC"/>
    <property type="match status" value="1"/>
</dbReference>
<protein>
    <recommendedName>
        <fullName evidence="4">CCHC-type domain-containing protein</fullName>
    </recommendedName>
</protein>
<dbReference type="GO" id="GO:0008270">
    <property type="term" value="F:zinc ion binding"/>
    <property type="evidence" value="ECO:0007669"/>
    <property type="project" value="UniProtKB-KW"/>
</dbReference>
<dbReference type="EMBL" id="CAJNNV010029424">
    <property type="protein sequence ID" value="CAE8628570.1"/>
    <property type="molecule type" value="Genomic_DNA"/>
</dbReference>
<dbReference type="CDD" id="cd00303">
    <property type="entry name" value="retropepsin_like"/>
    <property type="match status" value="1"/>
</dbReference>
<evidence type="ECO:0000256" key="1">
    <source>
        <dbReference type="PROSITE-ProRule" id="PRU00047"/>
    </source>
</evidence>
<name>A0A813GWE1_POLGL</name>
<dbReference type="InterPro" id="IPR013103">
    <property type="entry name" value="RVT_2"/>
</dbReference>
<feature type="coiled-coil region" evidence="2">
    <location>
        <begin position="1009"/>
        <end position="1036"/>
    </location>
</feature>
<dbReference type="Proteomes" id="UP000654075">
    <property type="component" value="Unassembled WGS sequence"/>
</dbReference>
<feature type="region of interest" description="Disordered" evidence="3">
    <location>
        <begin position="1"/>
        <end position="23"/>
    </location>
</feature>
<keyword evidence="1" id="KW-0862">Zinc</keyword>
<dbReference type="InterPro" id="IPR043502">
    <property type="entry name" value="DNA/RNA_pol_sf"/>
</dbReference>
<evidence type="ECO:0000256" key="2">
    <source>
        <dbReference type="SAM" id="Coils"/>
    </source>
</evidence>
<dbReference type="OrthoDB" id="421699at2759"/>
<accession>A0A813GWE1</accession>
<dbReference type="SMART" id="SM00343">
    <property type="entry name" value="ZnF_C2HC"/>
    <property type="match status" value="1"/>
</dbReference>
<dbReference type="PROSITE" id="PS50158">
    <property type="entry name" value="ZF_CCHC"/>
    <property type="match status" value="1"/>
</dbReference>
<evidence type="ECO:0000259" key="4">
    <source>
        <dbReference type="PROSITE" id="PS50158"/>
    </source>
</evidence>
<feature type="compositionally biased region" description="Gly residues" evidence="3">
    <location>
        <begin position="350"/>
        <end position="363"/>
    </location>
</feature>
<feature type="compositionally biased region" description="Basic and acidic residues" evidence="3">
    <location>
        <begin position="267"/>
        <end position="283"/>
    </location>
</feature>
<feature type="region of interest" description="Disordered" evidence="3">
    <location>
        <begin position="1220"/>
        <end position="1310"/>
    </location>
</feature>
<dbReference type="SUPFAM" id="SSF56672">
    <property type="entry name" value="DNA/RNA polymerases"/>
    <property type="match status" value="1"/>
</dbReference>
<feature type="compositionally biased region" description="Polar residues" evidence="3">
    <location>
        <begin position="297"/>
        <end position="311"/>
    </location>
</feature>
<dbReference type="PANTHER" id="PTHR11439:SF467">
    <property type="entry name" value="INTEGRASE CATALYTIC DOMAIN-CONTAINING PROTEIN"/>
    <property type="match status" value="1"/>
</dbReference>
<dbReference type="InterPro" id="IPR001878">
    <property type="entry name" value="Znf_CCHC"/>
</dbReference>
<feature type="region of interest" description="Disordered" evidence="3">
    <location>
        <begin position="1161"/>
        <end position="1180"/>
    </location>
</feature>
<evidence type="ECO:0000256" key="3">
    <source>
        <dbReference type="SAM" id="MobiDB-lite"/>
    </source>
</evidence>
<proteinExistence type="predicted"/>
<dbReference type="GO" id="GO:0003676">
    <property type="term" value="F:nucleic acid binding"/>
    <property type="evidence" value="ECO:0007669"/>
    <property type="project" value="InterPro"/>
</dbReference>
<evidence type="ECO:0000313" key="6">
    <source>
        <dbReference type="Proteomes" id="UP000654075"/>
    </source>
</evidence>
<feature type="compositionally biased region" description="Low complexity" evidence="3">
    <location>
        <begin position="323"/>
        <end position="335"/>
    </location>
</feature>
<organism evidence="5 6">
    <name type="scientific">Polarella glacialis</name>
    <name type="common">Dinoflagellate</name>
    <dbReference type="NCBI Taxonomy" id="89957"/>
    <lineage>
        <taxon>Eukaryota</taxon>
        <taxon>Sar</taxon>
        <taxon>Alveolata</taxon>
        <taxon>Dinophyceae</taxon>
        <taxon>Suessiales</taxon>
        <taxon>Suessiaceae</taxon>
        <taxon>Polarella</taxon>
    </lineage>
</organism>
<comment type="caution">
    <text evidence="5">The sequence shown here is derived from an EMBL/GenBank/DDBJ whole genome shotgun (WGS) entry which is preliminary data.</text>
</comment>
<reference evidence="5" key="1">
    <citation type="submission" date="2021-02" db="EMBL/GenBank/DDBJ databases">
        <authorList>
            <person name="Dougan E. K."/>
            <person name="Rhodes N."/>
            <person name="Thang M."/>
            <person name="Chan C."/>
        </authorList>
    </citation>
    <scope>NUCLEOTIDE SEQUENCE</scope>
</reference>
<dbReference type="PANTHER" id="PTHR11439">
    <property type="entry name" value="GAG-POL-RELATED RETROTRANSPOSON"/>
    <property type="match status" value="1"/>
</dbReference>
<feature type="domain" description="CCHC-type" evidence="4">
    <location>
        <begin position="395"/>
        <end position="408"/>
    </location>
</feature>
<keyword evidence="2" id="KW-0175">Coiled coil</keyword>
<dbReference type="Pfam" id="PF07727">
    <property type="entry name" value="RVT_2"/>
    <property type="match status" value="1"/>
</dbReference>
<gene>
    <name evidence="5" type="ORF">PGLA1383_LOCUS45178</name>
</gene>
<feature type="compositionally biased region" description="Acidic residues" evidence="3">
    <location>
        <begin position="1253"/>
        <end position="1262"/>
    </location>
</feature>
<feature type="region of interest" description="Disordered" evidence="3">
    <location>
        <begin position="267"/>
        <end position="385"/>
    </location>
</feature>
<keyword evidence="1" id="KW-0863">Zinc-finger</keyword>
<evidence type="ECO:0000313" key="5">
    <source>
        <dbReference type="EMBL" id="CAE8628570.1"/>
    </source>
</evidence>
<dbReference type="CDD" id="cd09272">
    <property type="entry name" value="RNase_HI_RT_Ty1"/>
    <property type="match status" value="1"/>
</dbReference>
<feature type="compositionally biased region" description="Basic and acidic residues" evidence="3">
    <location>
        <begin position="1233"/>
        <end position="1244"/>
    </location>
</feature>
<sequence length="1891" mass="211336">MASYAGSDDWEHVGPSAAAAPAQTVSAVPTPNLADLGKLLDLRGLLQPPQLGPTDNEFAEWKFQLENVLTPLSIEHYMSGSVAMERDPTMAEMNEAERMLARFLYTVLVATTPKAKKAAVLLRGIHDKNGFAGWRRLCRMFQPDVTTRHTAVFAGLLRPRWTAREPFEPQFMQWDNEVDLYELESGDSMSDKTRVAVVLQYAPPEIKDFIRRCTTDVTMDYAALRAAICGYIHKGESYGPTGIAQPAGQAPVPMEVGALRYSPRRWGDQRPAWRSDRRCDETRQQTTTTGGMWRRQWPQTRGYQASSSSDAWSPGTRPPSRPTAPWAARAAGAQTSTTWQRGQDVMSKGQPGGHYGKGVGKAGTKGEQKGKGKGKGKGKDKGKNVAENRDFAGECYNCGGYGHRAADCLHVITEQDDDLHWALQQEYDAQLAEESRWCQEEAEQRSLLIEGPAPDQLMPIHDAVSAPTLGSTGQMVVDVLVDSGAPFSACPPSFARGFGVDRQPVTSRQVTTATGEPIERTGAYRLVSGMEIAEGITVDLEFEVLPILRPLISFAGWKKAGHGIHFWEEGDEDSGNYVTVNKQRVDLISRDRVFFLRVRLGKPEDLATLVSQTACRWQVVEYGCSQNGALVRAFQELGHGGLDFSATKISFDVKDDVKKVVQEILRLRRNGSCVLLWATLPSSPWCTRRSWDEKVVPGLSAKRKESQHMMFLFVCALHQILQPGVAAAFVWPRRALPWTRPFTSFRQLRKVLPLTDNFDGCQYGVQYEGAAVQMSWRVVHDWPPLSAVLNRRCPTPAPHRHLQCRGKVAAASEHCSPQLAAVIALAVTQSRPDIMEPMQPLEEPTQPAQVTPDVKMLKAPGEPTEEERMKHQITHLPTASWCSACIAGKSKDDCHHLQPEPDEHDLHLVEFDYCHLRSDLPGDETVPTLVGDHVASGAGLAVVCQCKGRQDVYVLREIDEWLEDLGLMGTLRMRTDGEPAVVSLVRQVASRRAARTHLETTPVSSSSSLGGAERKIQAIEGQARTLRKALEEMHQAQVPASHPIFSWLVRHACYLLDRFQPSRRHQGQTPYERLHHRPFQETLCTFGTVAMGRNAAAVELGRVEARWEPGVWLGRSPVSAEHILSMEDGIRRVRSIRLLPRSKWPERPLETLAKWPVWKSQSVPDSEQTQVEEMPGREGALERRPPFTAVQEPGFNPQKAFIRSFKADCGPTQMCKGCQVGGSGIAHTSVCKRRQETYREDVGKRLRSLPPVPEDEEAELQEEQQPAAMEQQEEETVPLEQPAEAESADDMQDIRVPKRPAEREESPPRLRLRTPDLAETAGDTLHSVQQKYERDVHSEDQGHLFAASFLDTLAALVVADEPELFVGVDPGYDEQWRELPYEAVLQGRRKELTSMRNFKVYEEVSDGDLPAGTKVIPCRFLYKMKKDGTVKARLVVQQVRSTATGLGWAQTFAACPTILGGRVVVWCAEVHRWPIVEGDVSTAFLHAPLPDDDWTVVRPPFCIYVGKLWRLKKALYGLRVAPKIFQSWYVQQQAALNFRRCRSDPQVFWRSRDGAMHLTHADDVRITLPLDKVQTVQDEFKQKMVIRWDRTLGPTWTAYLGSFWRRASPACVQVAADPRHVKALATMFSISLDSCKPVRTPMWPAQSEKESEPLPPHEARRFRTAVGILQWLALHRPDIQFSSKKVARGLSTPTVRDLARVKKLAKYVVTTKDTVLELKTDTSLPRELTLYCDASYAGDEDQRKSTTGFALFLQGVLLLSGSKTQSVVALSTAEAELLAMNSAVKEALFARSLLEEVGCERLPIRVYSDSSAGLAIASRTGLGRLRHMQVQHLWLQDLVQTRDVELLKIAGTNNPADILTKQLPPAKVDFYRNVLCLQIVPDVFKEIQSNP</sequence>
<keyword evidence="1" id="KW-0479">Metal-binding</keyword>
<keyword evidence="6" id="KW-1185">Reference proteome</keyword>
<feature type="compositionally biased region" description="Polar residues" evidence="3">
    <location>
        <begin position="1161"/>
        <end position="1171"/>
    </location>
</feature>